<dbReference type="GO" id="GO:0005856">
    <property type="term" value="C:cytoskeleton"/>
    <property type="evidence" value="ECO:0007669"/>
    <property type="project" value="UniProtKB-ARBA"/>
</dbReference>
<dbReference type="Pfam" id="PF00620">
    <property type="entry name" value="RhoGAP"/>
    <property type="match status" value="1"/>
</dbReference>
<comment type="caution">
    <text evidence="4">The sequence shown here is derived from an EMBL/GenBank/DDBJ whole genome shotgun (WGS) entry which is preliminary data.</text>
</comment>
<feature type="compositionally biased region" description="Polar residues" evidence="2">
    <location>
        <begin position="125"/>
        <end position="146"/>
    </location>
</feature>
<dbReference type="SMART" id="SM00324">
    <property type="entry name" value="RhoGAP"/>
    <property type="match status" value="1"/>
</dbReference>
<feature type="region of interest" description="Disordered" evidence="2">
    <location>
        <begin position="516"/>
        <end position="598"/>
    </location>
</feature>
<feature type="compositionally biased region" description="Low complexity" evidence="2">
    <location>
        <begin position="532"/>
        <end position="543"/>
    </location>
</feature>
<dbReference type="Proteomes" id="UP001044222">
    <property type="component" value="Chromosome 8"/>
</dbReference>
<evidence type="ECO:0000256" key="1">
    <source>
        <dbReference type="ARBA" id="ARBA00022468"/>
    </source>
</evidence>
<evidence type="ECO:0000313" key="5">
    <source>
        <dbReference type="Proteomes" id="UP001044222"/>
    </source>
</evidence>
<proteinExistence type="predicted"/>
<dbReference type="InterPro" id="IPR008936">
    <property type="entry name" value="Rho_GTPase_activation_prot"/>
</dbReference>
<dbReference type="SUPFAM" id="SSF48350">
    <property type="entry name" value="GTPase activation domain, GAP"/>
    <property type="match status" value="1"/>
</dbReference>
<dbReference type="GO" id="GO:1902533">
    <property type="term" value="P:positive regulation of intracellular signal transduction"/>
    <property type="evidence" value="ECO:0007669"/>
    <property type="project" value="UniProtKB-ARBA"/>
</dbReference>
<gene>
    <name evidence="4" type="ORF">ANANG_G00157570</name>
</gene>
<protein>
    <recommendedName>
        <fullName evidence="3">Rho-GAP domain-containing protein</fullName>
    </recommendedName>
</protein>
<dbReference type="GO" id="GO:0007165">
    <property type="term" value="P:signal transduction"/>
    <property type="evidence" value="ECO:0007669"/>
    <property type="project" value="InterPro"/>
</dbReference>
<dbReference type="AlphaFoldDB" id="A0A9D3M8Z7"/>
<dbReference type="InterPro" id="IPR000198">
    <property type="entry name" value="RhoGAP_dom"/>
</dbReference>
<feature type="region of interest" description="Disordered" evidence="2">
    <location>
        <begin position="125"/>
        <end position="153"/>
    </location>
</feature>
<keyword evidence="1" id="KW-0343">GTPase activation</keyword>
<evidence type="ECO:0000259" key="3">
    <source>
        <dbReference type="PROSITE" id="PS50238"/>
    </source>
</evidence>
<dbReference type="EMBL" id="JAFIRN010000008">
    <property type="protein sequence ID" value="KAG5844074.1"/>
    <property type="molecule type" value="Genomic_DNA"/>
</dbReference>
<dbReference type="PROSITE" id="PS50238">
    <property type="entry name" value="RHOGAP"/>
    <property type="match status" value="1"/>
</dbReference>
<dbReference type="PANTHER" id="PTHR12635">
    <property type="entry name" value="RHO-GTPASE-ACTIVATING PROTEIN 6 FAMILY MEMBER"/>
    <property type="match status" value="1"/>
</dbReference>
<feature type="domain" description="Rho-GAP" evidence="3">
    <location>
        <begin position="198"/>
        <end position="396"/>
    </location>
</feature>
<feature type="compositionally biased region" description="Polar residues" evidence="2">
    <location>
        <begin position="589"/>
        <end position="598"/>
    </location>
</feature>
<accession>A0A9D3M8Z7</accession>
<organism evidence="4 5">
    <name type="scientific">Anguilla anguilla</name>
    <name type="common">European freshwater eel</name>
    <name type="synonym">Muraena anguilla</name>
    <dbReference type="NCBI Taxonomy" id="7936"/>
    <lineage>
        <taxon>Eukaryota</taxon>
        <taxon>Metazoa</taxon>
        <taxon>Chordata</taxon>
        <taxon>Craniata</taxon>
        <taxon>Vertebrata</taxon>
        <taxon>Euteleostomi</taxon>
        <taxon>Actinopterygii</taxon>
        <taxon>Neopterygii</taxon>
        <taxon>Teleostei</taxon>
        <taxon>Anguilliformes</taxon>
        <taxon>Anguillidae</taxon>
        <taxon>Anguilla</taxon>
    </lineage>
</organism>
<dbReference type="FunFam" id="1.10.555.10:FF:000017">
    <property type="entry name" value="Rho GTPase activating protein 6"/>
    <property type="match status" value="1"/>
</dbReference>
<evidence type="ECO:0000256" key="2">
    <source>
        <dbReference type="SAM" id="MobiDB-lite"/>
    </source>
</evidence>
<feature type="region of interest" description="Disordered" evidence="2">
    <location>
        <begin position="438"/>
        <end position="468"/>
    </location>
</feature>
<dbReference type="InterPro" id="IPR037863">
    <property type="entry name" value="RHOGAP6/36"/>
</dbReference>
<keyword evidence="5" id="KW-1185">Reference proteome</keyword>
<name>A0A9D3M8Z7_ANGAN</name>
<reference evidence="4" key="1">
    <citation type="submission" date="2021-01" db="EMBL/GenBank/DDBJ databases">
        <title>A chromosome-scale assembly of European eel, Anguilla anguilla.</title>
        <authorList>
            <person name="Henkel C."/>
            <person name="Jong-Raadsen S.A."/>
            <person name="Dufour S."/>
            <person name="Weltzien F.-A."/>
            <person name="Palstra A.P."/>
            <person name="Pelster B."/>
            <person name="Spaink H.P."/>
            <person name="Van Den Thillart G.E."/>
            <person name="Jansen H."/>
            <person name="Zahm M."/>
            <person name="Klopp C."/>
            <person name="Cedric C."/>
            <person name="Louis A."/>
            <person name="Berthelot C."/>
            <person name="Parey E."/>
            <person name="Roest Crollius H."/>
            <person name="Montfort J."/>
            <person name="Robinson-Rechavi M."/>
            <person name="Bucao C."/>
            <person name="Bouchez O."/>
            <person name="Gislard M."/>
            <person name="Lluch J."/>
            <person name="Milhes M."/>
            <person name="Lampietro C."/>
            <person name="Lopez Roques C."/>
            <person name="Donnadieu C."/>
            <person name="Braasch I."/>
            <person name="Desvignes T."/>
            <person name="Postlethwait J."/>
            <person name="Bobe J."/>
            <person name="Guiguen Y."/>
            <person name="Dirks R."/>
        </authorList>
    </citation>
    <scope>NUCLEOTIDE SEQUENCE</scope>
    <source>
        <strain evidence="4">Tag_6206</strain>
        <tissue evidence="4">Liver</tissue>
    </source>
</reference>
<dbReference type="GO" id="GO:0005096">
    <property type="term" value="F:GTPase activator activity"/>
    <property type="evidence" value="ECO:0007669"/>
    <property type="project" value="UniProtKB-KW"/>
</dbReference>
<dbReference type="PANTHER" id="PTHR12635:SF13">
    <property type="entry name" value="RHO GTPASE-ACTIVATING PROTEIN 6"/>
    <property type="match status" value="1"/>
</dbReference>
<sequence>MLGPGVRLYPVHIQTLSELERARLQEIAHCHLEERELDFKITIPREYRKRRKSLRKRFDSFSKEKKEREKTPKAFGIPLSQVIANDRAHKQKQDALKESRRDCLDLEASVLSFRAQQLQLSNSLATSLPPTPQQEPSTCPRSSTPLSKPLRSRRRGGLSVDCISDLVESQSRLLEALQLSHPYELDGKKAADRAQAKLSLNPIYCQVPRVLEQCCRHIEAHGLQTLGIFRVGSSKKRIRQLREHFDLGVDVVLDEEHSVHDIAALLKEFLRDMPDPLLPRELYPAFLHTNSLRGADQLSYLQHLLYLLPPCNCDTLLRLLTLLHTVQRHAQDSVGPDNQKIPGNKMTAMNLAVIFGPNLLQRERGSERELRATTAEDSATIIAVTLLLLQKHRLLFMVSAALQQEVLLSLLQTDPDIINYLLRRKLSGCYQRVETEASRRGVPRASLDSVELASGEQSPLDSPTPFFPDSQADDCFSSTVFLRVLQVNQSRKRSTEDRSQRSIAQIRQFHSHHNLMSLARPMPPGNDDAQKGSSGEGESPCEGGAMGGAFSPAERTVLFSLGLDPDNSPLPFSPREKSQPTHFWDFFSRKSSSSENTV</sequence>
<evidence type="ECO:0000313" key="4">
    <source>
        <dbReference type="EMBL" id="KAG5844074.1"/>
    </source>
</evidence>
<dbReference type="Gene3D" id="1.10.555.10">
    <property type="entry name" value="Rho GTPase activation protein"/>
    <property type="match status" value="1"/>
</dbReference>